<reference evidence="2" key="1">
    <citation type="journal article" date="2019" name="Sci. Rep.">
        <title>Draft genome of Tanacetum cinerariifolium, the natural source of mosquito coil.</title>
        <authorList>
            <person name="Yamashiro T."/>
            <person name="Shiraishi A."/>
            <person name="Satake H."/>
            <person name="Nakayama K."/>
        </authorList>
    </citation>
    <scope>NUCLEOTIDE SEQUENCE</scope>
</reference>
<organism evidence="2">
    <name type="scientific">Tanacetum cinerariifolium</name>
    <name type="common">Dalmatian daisy</name>
    <name type="synonym">Chrysanthemum cinerariifolium</name>
    <dbReference type="NCBI Taxonomy" id="118510"/>
    <lineage>
        <taxon>Eukaryota</taxon>
        <taxon>Viridiplantae</taxon>
        <taxon>Streptophyta</taxon>
        <taxon>Embryophyta</taxon>
        <taxon>Tracheophyta</taxon>
        <taxon>Spermatophyta</taxon>
        <taxon>Magnoliopsida</taxon>
        <taxon>eudicotyledons</taxon>
        <taxon>Gunneridae</taxon>
        <taxon>Pentapetalae</taxon>
        <taxon>asterids</taxon>
        <taxon>campanulids</taxon>
        <taxon>Asterales</taxon>
        <taxon>Asteraceae</taxon>
        <taxon>Asteroideae</taxon>
        <taxon>Anthemideae</taxon>
        <taxon>Anthemidinae</taxon>
        <taxon>Tanacetum</taxon>
    </lineage>
</organism>
<dbReference type="GO" id="GO:0003964">
    <property type="term" value="F:RNA-directed DNA polymerase activity"/>
    <property type="evidence" value="ECO:0007669"/>
    <property type="project" value="UniProtKB-KW"/>
</dbReference>
<proteinExistence type="predicted"/>
<evidence type="ECO:0000256" key="1">
    <source>
        <dbReference type="SAM" id="MobiDB-lite"/>
    </source>
</evidence>
<dbReference type="CDD" id="cd00303">
    <property type="entry name" value="retropepsin_like"/>
    <property type="match status" value="1"/>
</dbReference>
<gene>
    <name evidence="2" type="ORF">Tci_417387</name>
</gene>
<dbReference type="SUPFAM" id="SSF50630">
    <property type="entry name" value="Acid proteases"/>
    <property type="match status" value="1"/>
</dbReference>
<sequence length="733" mass="83985">MAHLKKQFLRATVKRSYFPPTTTISRRSRKHTTNVVEPEIRTIVEMIDNRTMAQMLQAPIEGYEDAIVVPPINENNFELKQTLINLVQSNQFMGGNFLDKIPHECLSIIESKSKVRYSRSRVTNSRANMNATLSSSLPSNSFDLQQIAASLEDKLDISMNRFEKSLNDMKASFVTPTAPIKAVEEEKPRQLRPEVVCLTKNLQSYHRVWNNKKLQRRPRIRSSQAPKTSNLPKENIREKDDILTAKFMEIFRDLHFKLGFTDALVHMPKFAPMFKKLLNNKNKLIELTKTPLKENCYAVVLKKLPERLGDPGRFLIPCDFSEFDNCLALADLGASINLMPLSIWKKLKLPTVNDTKMVLELADRTISKPTGVAENVFVKVGKFYFPADFVVIDFIADLRVPLILGRPFLSNAHVIINVYEREIILRQYKQSLTIQCGDIPSIKKVEQIKKFDFIDAGGRDFDSEEIENFLNDDSIPVGVEDSPFNMEEDILFLKSYPSLPHPMIPNQTKPSIKKPKHSFNMGYKHFNTNLVKNDVAESSTKNLVPISHESKVILENGSESTEPVKDDSLVFTTISNPLFDNDKINYDELNSHVESNYVESTSNHDTVKIHQSNGYRIRREHAEYINQIEMLFTINPRPNLTYANMNVESFSSLLIPILESDPHQEEIDVVTVTDDVLPPSVENDDSDGEVDAVNDLRIDNSFQILNMTFPRVRIPTLITRQFHDHLRNHQMKI</sequence>
<name>A0A699HPE3_TANCI</name>
<dbReference type="PANTHER" id="PTHR33067:SF35">
    <property type="entry name" value="ASPARTIC PEPTIDASE DDI1-TYPE DOMAIN-CONTAINING PROTEIN"/>
    <property type="match status" value="1"/>
</dbReference>
<dbReference type="Gene3D" id="2.40.70.10">
    <property type="entry name" value="Acid Proteases"/>
    <property type="match status" value="1"/>
</dbReference>
<feature type="compositionally biased region" description="Polar residues" evidence="1">
    <location>
        <begin position="221"/>
        <end position="232"/>
    </location>
</feature>
<feature type="region of interest" description="Disordered" evidence="1">
    <location>
        <begin position="213"/>
        <end position="235"/>
    </location>
</feature>
<keyword evidence="2" id="KW-0808">Transferase</keyword>
<dbReference type="PANTHER" id="PTHR33067">
    <property type="entry name" value="RNA-DIRECTED DNA POLYMERASE-RELATED"/>
    <property type="match status" value="1"/>
</dbReference>
<protein>
    <submittedName>
        <fullName evidence="2">Reverse transcriptase domain-containing protein</fullName>
    </submittedName>
</protein>
<keyword evidence="2" id="KW-0548">Nucleotidyltransferase</keyword>
<dbReference type="InterPro" id="IPR021109">
    <property type="entry name" value="Peptidase_aspartic_dom_sf"/>
</dbReference>
<evidence type="ECO:0000313" key="2">
    <source>
        <dbReference type="EMBL" id="GEY45413.1"/>
    </source>
</evidence>
<accession>A0A699HPE3</accession>
<dbReference type="AlphaFoldDB" id="A0A699HPE3"/>
<comment type="caution">
    <text evidence="2">The sequence shown here is derived from an EMBL/GenBank/DDBJ whole genome shotgun (WGS) entry which is preliminary data.</text>
</comment>
<dbReference type="EMBL" id="BKCJ010179907">
    <property type="protein sequence ID" value="GEY45413.1"/>
    <property type="molecule type" value="Genomic_DNA"/>
</dbReference>
<keyword evidence="2" id="KW-0695">RNA-directed DNA polymerase</keyword>